<evidence type="ECO:0000313" key="2">
    <source>
        <dbReference type="EMBL" id="KAK8036491.1"/>
    </source>
</evidence>
<dbReference type="EMBL" id="JAQQWI010000004">
    <property type="protein sequence ID" value="KAK8036491.1"/>
    <property type="molecule type" value="Genomic_DNA"/>
</dbReference>
<name>A0ABR1SQ76_9PEZI</name>
<proteinExistence type="predicted"/>
<protein>
    <recommendedName>
        <fullName evidence="4">Cyanovirin-N domain-containing protein</fullName>
    </recommendedName>
</protein>
<keyword evidence="3" id="KW-1185">Reference proteome</keyword>
<gene>
    <name evidence="2" type="ORF">PG991_001628</name>
</gene>
<evidence type="ECO:0000313" key="3">
    <source>
        <dbReference type="Proteomes" id="UP001396898"/>
    </source>
</evidence>
<feature type="signal peptide" evidence="1">
    <location>
        <begin position="1"/>
        <end position="21"/>
    </location>
</feature>
<keyword evidence="1" id="KW-0732">Signal</keyword>
<dbReference type="Proteomes" id="UP001396898">
    <property type="component" value="Unassembled WGS sequence"/>
</dbReference>
<organism evidence="2 3">
    <name type="scientific">Apiospora marii</name>
    <dbReference type="NCBI Taxonomy" id="335849"/>
    <lineage>
        <taxon>Eukaryota</taxon>
        <taxon>Fungi</taxon>
        <taxon>Dikarya</taxon>
        <taxon>Ascomycota</taxon>
        <taxon>Pezizomycotina</taxon>
        <taxon>Sordariomycetes</taxon>
        <taxon>Xylariomycetidae</taxon>
        <taxon>Amphisphaeriales</taxon>
        <taxon>Apiosporaceae</taxon>
        <taxon>Apiospora</taxon>
    </lineage>
</organism>
<evidence type="ECO:0008006" key="4">
    <source>
        <dbReference type="Google" id="ProtNLM"/>
    </source>
</evidence>
<accession>A0ABR1SQ76</accession>
<reference evidence="2 3" key="1">
    <citation type="submission" date="2023-01" db="EMBL/GenBank/DDBJ databases">
        <title>Analysis of 21 Apiospora genomes using comparative genomics revels a genus with tremendous synthesis potential of carbohydrate active enzymes and secondary metabolites.</title>
        <authorList>
            <person name="Sorensen T."/>
        </authorList>
    </citation>
    <scope>NUCLEOTIDE SEQUENCE [LARGE SCALE GENOMIC DNA]</scope>
    <source>
        <strain evidence="2 3">CBS 20057</strain>
    </source>
</reference>
<sequence length="118" mass="12349">MQFPSTLSLAAGLGFVAAARAATKCIQFKVQSGNDYAVGADGVDDIPGICGGLWDNLKHSGACPVLGMHSCGAEGAGLVWKFGVTDFCNRGHVESAWWEATKNRWGAIHCECKGSTCV</sequence>
<evidence type="ECO:0000256" key="1">
    <source>
        <dbReference type="SAM" id="SignalP"/>
    </source>
</evidence>
<comment type="caution">
    <text evidence="2">The sequence shown here is derived from an EMBL/GenBank/DDBJ whole genome shotgun (WGS) entry which is preliminary data.</text>
</comment>
<feature type="chain" id="PRO_5046464322" description="Cyanovirin-N domain-containing protein" evidence="1">
    <location>
        <begin position="22"/>
        <end position="118"/>
    </location>
</feature>